<evidence type="ECO:0000313" key="2">
    <source>
        <dbReference type="EMBL" id="MCP9550270.1"/>
    </source>
</evidence>
<organism evidence="2 3">
    <name type="scientific">Segatella copri</name>
    <dbReference type="NCBI Taxonomy" id="165179"/>
    <lineage>
        <taxon>Bacteria</taxon>
        <taxon>Pseudomonadati</taxon>
        <taxon>Bacteroidota</taxon>
        <taxon>Bacteroidia</taxon>
        <taxon>Bacteroidales</taxon>
        <taxon>Prevotellaceae</taxon>
        <taxon>Segatella</taxon>
    </lineage>
</organism>
<keyword evidence="1" id="KW-0472">Membrane</keyword>
<dbReference type="AlphaFoldDB" id="A0AAW5IFA2"/>
<comment type="caution">
    <text evidence="2">The sequence shown here is derived from an EMBL/GenBank/DDBJ whole genome shotgun (WGS) entry which is preliminary data.</text>
</comment>
<evidence type="ECO:0000313" key="3">
    <source>
        <dbReference type="Proteomes" id="UP001205506"/>
    </source>
</evidence>
<protein>
    <submittedName>
        <fullName evidence="2">Uncharacterized protein</fullName>
    </submittedName>
</protein>
<keyword evidence="1" id="KW-0812">Transmembrane</keyword>
<name>A0AAW5IFA2_9BACT</name>
<keyword evidence="1" id="KW-1133">Transmembrane helix</keyword>
<proteinExistence type="predicted"/>
<sequence length="93" mass="11160">MKKDKLDFKYKAQVIMAITIAVLVLVYLQLLISSRLREKEQEYRTDSLLFELDKYQQADRYDVGYADGLAHRKRMRTEAEKELVKLNKEFDRQ</sequence>
<evidence type="ECO:0000256" key="1">
    <source>
        <dbReference type="SAM" id="Phobius"/>
    </source>
</evidence>
<accession>A0AAW5IFA2</accession>
<feature type="transmembrane region" description="Helical" evidence="1">
    <location>
        <begin position="12"/>
        <end position="32"/>
    </location>
</feature>
<gene>
    <name evidence="2" type="ORF">NNC68_12435</name>
</gene>
<dbReference type="Proteomes" id="UP001205506">
    <property type="component" value="Unassembled WGS sequence"/>
</dbReference>
<reference evidence="2" key="1">
    <citation type="submission" date="2022-07" db="EMBL/GenBank/DDBJ databases">
        <title>Prevotella copri.</title>
        <authorList>
            <person name="Yang C."/>
        </authorList>
    </citation>
    <scope>NUCLEOTIDE SEQUENCE</scope>
    <source>
        <strain evidence="2">HF1805</strain>
    </source>
</reference>
<dbReference type="EMBL" id="JANDWU010000026">
    <property type="protein sequence ID" value="MCP9550270.1"/>
    <property type="molecule type" value="Genomic_DNA"/>
</dbReference>
<dbReference type="RefSeq" id="WP_254970070.1">
    <property type="nucleotide sequence ID" value="NZ_JANDWU010000026.1"/>
</dbReference>